<keyword evidence="2" id="KW-0067">ATP-binding</keyword>
<dbReference type="EMBL" id="JACRSY010000017">
    <property type="protein sequence ID" value="MBC8580167.1"/>
    <property type="molecule type" value="Genomic_DNA"/>
</dbReference>
<accession>A0A926EKT9</accession>
<organism evidence="2 3">
    <name type="scientific">Zhenhengia yiwuensis</name>
    <dbReference type="NCBI Taxonomy" id="2763666"/>
    <lineage>
        <taxon>Bacteria</taxon>
        <taxon>Bacillati</taxon>
        <taxon>Bacillota</taxon>
        <taxon>Clostridia</taxon>
        <taxon>Lachnospirales</taxon>
        <taxon>Lachnospiraceae</taxon>
        <taxon>Zhenhengia</taxon>
    </lineage>
</organism>
<dbReference type="AlphaFoldDB" id="A0A926EKT9"/>
<dbReference type="RefSeq" id="WP_249333035.1">
    <property type="nucleotide sequence ID" value="NZ_JACRSY010000017.1"/>
</dbReference>
<comment type="caution">
    <text evidence="2">The sequence shown here is derived from an EMBL/GenBank/DDBJ whole genome shotgun (WGS) entry which is preliminary data.</text>
</comment>
<dbReference type="PANTHER" id="PTHR10799">
    <property type="entry name" value="SNF2/RAD54 HELICASE FAMILY"/>
    <property type="match status" value="1"/>
</dbReference>
<proteinExistence type="predicted"/>
<dbReference type="CDD" id="cd18013">
    <property type="entry name" value="DEXQc_bact_SNF2"/>
    <property type="match status" value="1"/>
</dbReference>
<protein>
    <submittedName>
        <fullName evidence="2">DEAD/DEAH box helicase</fullName>
    </submittedName>
</protein>
<keyword evidence="2" id="KW-0378">Hydrolase</keyword>
<evidence type="ECO:0000259" key="1">
    <source>
        <dbReference type="PROSITE" id="PS51192"/>
    </source>
</evidence>
<evidence type="ECO:0000313" key="2">
    <source>
        <dbReference type="EMBL" id="MBC8580167.1"/>
    </source>
</evidence>
<reference evidence="2" key="1">
    <citation type="submission" date="2020-08" db="EMBL/GenBank/DDBJ databases">
        <title>Genome public.</title>
        <authorList>
            <person name="Liu C."/>
            <person name="Sun Q."/>
        </authorList>
    </citation>
    <scope>NUCLEOTIDE SEQUENCE</scope>
    <source>
        <strain evidence="2">NSJ-12</strain>
    </source>
</reference>
<keyword evidence="2" id="KW-0347">Helicase</keyword>
<dbReference type="PROSITE" id="PS51192">
    <property type="entry name" value="HELICASE_ATP_BIND_1"/>
    <property type="match status" value="1"/>
</dbReference>
<gene>
    <name evidence="2" type="ORF">H8718_11595</name>
</gene>
<sequence>MHFKPHSYQEYAIDKIIELPAVGLFMDMGMGKTVSTLTAVLELLFDYFEVSKVLVIAPLRVADTTWTDEVDKWEHLSELKVAKVLGTQDERIKALGAKADIYVINRENVSWLVERYKARWPFDMVVVDELSSFKSPKSKRFKDLKKVLPYIKRIVGLTGTPAPNSLLDLWPQLYLLDRGERLGKTLTSYREKYFLPDKRNQHIVYTYKLKPFADEDIHKQIGDICISLSADDYLELPERIDNIIKVKLPEKVMKQYKEFEKEQLLELQGTDITAATAGVVVGKLLQMANGQIYDDEGEVHKIHEAKLEALSELVDTGQPLLVFYNFKHDYECLMSAFKNPRTLKTSQDIKDWNEGKIQLLLAHPASVGHGLNLQAGGNIIIWYGLTWSLELYQQANARLYRQGQKNNVIIHHLVAEGTVDEHVMEVLQTKDKGQQGLLQAVKAMI</sequence>
<keyword evidence="3" id="KW-1185">Reference proteome</keyword>
<dbReference type="InterPro" id="IPR000330">
    <property type="entry name" value="SNF2_N"/>
</dbReference>
<dbReference type="Gene3D" id="3.40.50.10810">
    <property type="entry name" value="Tandem AAA-ATPase domain"/>
    <property type="match status" value="1"/>
</dbReference>
<keyword evidence="2" id="KW-0547">Nucleotide-binding</keyword>
<dbReference type="SMART" id="SM00487">
    <property type="entry name" value="DEXDc"/>
    <property type="match status" value="1"/>
</dbReference>
<dbReference type="GO" id="GO:0004386">
    <property type="term" value="F:helicase activity"/>
    <property type="evidence" value="ECO:0007669"/>
    <property type="project" value="UniProtKB-KW"/>
</dbReference>
<dbReference type="Gene3D" id="3.40.50.300">
    <property type="entry name" value="P-loop containing nucleotide triphosphate hydrolases"/>
    <property type="match status" value="1"/>
</dbReference>
<dbReference type="InterPro" id="IPR027417">
    <property type="entry name" value="P-loop_NTPase"/>
</dbReference>
<dbReference type="InterPro" id="IPR038718">
    <property type="entry name" value="SNF2-like_sf"/>
</dbReference>
<name>A0A926EKT9_9FIRM</name>
<dbReference type="Proteomes" id="UP000655830">
    <property type="component" value="Unassembled WGS sequence"/>
</dbReference>
<dbReference type="SUPFAM" id="SSF52540">
    <property type="entry name" value="P-loop containing nucleoside triphosphate hydrolases"/>
    <property type="match status" value="2"/>
</dbReference>
<dbReference type="InterPro" id="IPR014001">
    <property type="entry name" value="Helicase_ATP-bd"/>
</dbReference>
<evidence type="ECO:0000313" key="3">
    <source>
        <dbReference type="Proteomes" id="UP000655830"/>
    </source>
</evidence>
<dbReference type="Pfam" id="PF00176">
    <property type="entry name" value="SNF2-rel_dom"/>
    <property type="match status" value="1"/>
</dbReference>
<feature type="domain" description="Helicase ATP-binding" evidence="1">
    <location>
        <begin position="13"/>
        <end position="179"/>
    </location>
</feature>
<dbReference type="GO" id="GO:0005524">
    <property type="term" value="F:ATP binding"/>
    <property type="evidence" value="ECO:0007669"/>
    <property type="project" value="InterPro"/>
</dbReference>